<dbReference type="EC" id="3.5.1.9" evidence="4"/>
<reference evidence="12 13" key="1">
    <citation type="submission" date="2020-02" db="EMBL/GenBank/DDBJ databases">
        <authorList>
            <person name="Zheng R.K."/>
            <person name="Sun C.M."/>
        </authorList>
    </citation>
    <scope>NUCLEOTIDE SEQUENCE [LARGE SCALE GENOMIC DNA]</scope>
    <source>
        <strain evidence="13">zrk13</strain>
    </source>
</reference>
<dbReference type="PANTHER" id="PTHR31118">
    <property type="entry name" value="CYCLASE-LIKE PROTEIN 2"/>
    <property type="match status" value="1"/>
</dbReference>
<evidence type="ECO:0000256" key="9">
    <source>
        <dbReference type="ARBA" id="ARBA00023079"/>
    </source>
</evidence>
<evidence type="ECO:0000256" key="5">
    <source>
        <dbReference type="ARBA" id="ARBA00014889"/>
    </source>
</evidence>
<evidence type="ECO:0000256" key="4">
    <source>
        <dbReference type="ARBA" id="ARBA00012930"/>
    </source>
</evidence>
<evidence type="ECO:0000256" key="6">
    <source>
        <dbReference type="ARBA" id="ARBA00022723"/>
    </source>
</evidence>
<dbReference type="GO" id="GO:0004061">
    <property type="term" value="F:arylformamidase activity"/>
    <property type="evidence" value="ECO:0007669"/>
    <property type="project" value="UniProtKB-EC"/>
</dbReference>
<keyword evidence="6" id="KW-0479">Metal-binding</keyword>
<evidence type="ECO:0000256" key="1">
    <source>
        <dbReference type="ARBA" id="ARBA00001947"/>
    </source>
</evidence>
<dbReference type="SUPFAM" id="SSF102198">
    <property type="entry name" value="Putative cyclase"/>
    <property type="match status" value="1"/>
</dbReference>
<dbReference type="EMBL" id="CP048914">
    <property type="protein sequence ID" value="QMS84642.1"/>
    <property type="molecule type" value="Genomic_DNA"/>
</dbReference>
<dbReference type="GO" id="GO:0019441">
    <property type="term" value="P:L-tryptophan catabolic process to kynurenine"/>
    <property type="evidence" value="ECO:0007669"/>
    <property type="project" value="InterPro"/>
</dbReference>
<protein>
    <recommendedName>
        <fullName evidence="5">Kynurenine formamidase</fullName>
        <ecNumber evidence="4">3.5.1.9</ecNumber>
    </recommendedName>
</protein>
<evidence type="ECO:0000256" key="8">
    <source>
        <dbReference type="ARBA" id="ARBA00022833"/>
    </source>
</evidence>
<comment type="pathway">
    <text evidence="11">Amino-acid degradation; L-tryptophan degradation via kynurenine pathway; L-kynurenine from L-tryptophan: step 2/2.</text>
</comment>
<dbReference type="RefSeq" id="WP_258878261.1">
    <property type="nucleotide sequence ID" value="NZ_CP048914.1"/>
</dbReference>
<dbReference type="PANTHER" id="PTHR31118:SF12">
    <property type="entry name" value="CYCLASE-LIKE PROTEIN 2"/>
    <property type="match status" value="1"/>
</dbReference>
<dbReference type="InterPro" id="IPR007325">
    <property type="entry name" value="KFase/CYL"/>
</dbReference>
<dbReference type="FunFam" id="3.50.30.50:FF:000001">
    <property type="entry name" value="Kynurenine formamidase"/>
    <property type="match status" value="1"/>
</dbReference>
<comment type="catalytic activity">
    <reaction evidence="10">
        <text>N-formyl-L-kynurenine + H2O = L-kynurenine + formate + H(+)</text>
        <dbReference type="Rhea" id="RHEA:13009"/>
        <dbReference type="ChEBI" id="CHEBI:15377"/>
        <dbReference type="ChEBI" id="CHEBI:15378"/>
        <dbReference type="ChEBI" id="CHEBI:15740"/>
        <dbReference type="ChEBI" id="CHEBI:57959"/>
        <dbReference type="ChEBI" id="CHEBI:58629"/>
        <dbReference type="EC" id="3.5.1.9"/>
    </reaction>
</comment>
<evidence type="ECO:0000256" key="2">
    <source>
        <dbReference type="ARBA" id="ARBA00002204"/>
    </source>
</evidence>
<evidence type="ECO:0000313" key="12">
    <source>
        <dbReference type="EMBL" id="QMS84642.1"/>
    </source>
</evidence>
<accession>A0A7L7KQT7</accession>
<dbReference type="Gene3D" id="3.50.30.50">
    <property type="entry name" value="Putative cyclase"/>
    <property type="match status" value="1"/>
</dbReference>
<dbReference type="InterPro" id="IPR037175">
    <property type="entry name" value="KFase_sf"/>
</dbReference>
<comment type="function">
    <text evidence="2">Catalyzes the hydrolysis of N-formyl-L-kynurenine to L-kynurenine, the second step in the kynurenine pathway of tryptophan degradation.</text>
</comment>
<evidence type="ECO:0000256" key="7">
    <source>
        <dbReference type="ARBA" id="ARBA00022801"/>
    </source>
</evidence>
<dbReference type="Proteomes" id="UP000514720">
    <property type="component" value="Chromosome"/>
</dbReference>
<proteinExistence type="predicted"/>
<evidence type="ECO:0000256" key="11">
    <source>
        <dbReference type="ARBA" id="ARBA00060547"/>
    </source>
</evidence>
<dbReference type="GO" id="GO:0046872">
    <property type="term" value="F:metal ion binding"/>
    <property type="evidence" value="ECO:0007669"/>
    <property type="project" value="UniProtKB-KW"/>
</dbReference>
<dbReference type="KEGG" id="xcl:G4Z02_02375"/>
<comment type="cofactor">
    <cofactor evidence="1">
        <name>Zn(2+)</name>
        <dbReference type="ChEBI" id="CHEBI:29105"/>
    </cofactor>
</comment>
<comment type="subunit">
    <text evidence="3">Homodimer.</text>
</comment>
<keyword evidence="13" id="KW-1185">Reference proteome</keyword>
<sequence length="205" mass="23340">MMIYDVSYPIDETIQVYKNADIKKPTFTTIASHETDNYHETNVTLNLHTGTHVDYPLHMIENGATSNKENLDVLLGKCIVLDFTANKEAITKQDLQQYDINKGDFLLFKTKNSFSESFLFDFTYLTEDGARYLQEKKIRGVGTDGLGIERAQEGHPTHKILLSNNIVIIEGLRLKDIEPGTYEMICLPLNIRNVEASLARVILKR</sequence>
<organism evidence="12 13">
    <name type="scientific">Candidatus Xianfuyuplasma coldseepsis</name>
    <dbReference type="NCBI Taxonomy" id="2782163"/>
    <lineage>
        <taxon>Bacteria</taxon>
        <taxon>Bacillati</taxon>
        <taxon>Mycoplasmatota</taxon>
        <taxon>Mollicutes</taxon>
        <taxon>Candidatus Izemoplasmatales</taxon>
        <taxon>Candidatus Izemoplasmataceae</taxon>
        <taxon>Candidatus Xianfuyuplasma</taxon>
    </lineage>
</organism>
<dbReference type="Pfam" id="PF04199">
    <property type="entry name" value="Cyclase"/>
    <property type="match status" value="1"/>
</dbReference>
<evidence type="ECO:0000256" key="3">
    <source>
        <dbReference type="ARBA" id="ARBA00011738"/>
    </source>
</evidence>
<gene>
    <name evidence="12" type="ORF">G4Z02_02375</name>
</gene>
<keyword evidence="9" id="KW-0823">Tryptophan catabolism</keyword>
<evidence type="ECO:0000256" key="10">
    <source>
        <dbReference type="ARBA" id="ARBA00048496"/>
    </source>
</evidence>
<dbReference type="AlphaFoldDB" id="A0A7L7KQT7"/>
<keyword evidence="7" id="KW-0378">Hydrolase</keyword>
<name>A0A7L7KQT7_9MOLU</name>
<evidence type="ECO:0000313" key="13">
    <source>
        <dbReference type="Proteomes" id="UP000514720"/>
    </source>
</evidence>
<keyword evidence="8" id="KW-0862">Zinc</keyword>